<dbReference type="SUPFAM" id="SSF50249">
    <property type="entry name" value="Nucleic acid-binding proteins"/>
    <property type="match status" value="1"/>
</dbReference>
<dbReference type="InterPro" id="IPR002792">
    <property type="entry name" value="TRAM_dom"/>
</dbReference>
<evidence type="ECO:0000256" key="1">
    <source>
        <dbReference type="ARBA" id="ARBA00022485"/>
    </source>
</evidence>
<evidence type="ECO:0000256" key="6">
    <source>
        <dbReference type="PROSITE-ProRule" id="PRU01024"/>
    </source>
</evidence>
<keyword evidence="2 6" id="KW-0489">Methyltransferase</keyword>
<keyword evidence="4 6" id="KW-0949">S-adenosyl-L-methionine</keyword>
<keyword evidence="5" id="KW-0411">Iron-sulfur</keyword>
<gene>
    <name evidence="8" type="ORF">Ga0123461_1574</name>
</gene>
<dbReference type="InterPro" id="IPR007848">
    <property type="entry name" value="Small_mtfrase_dom"/>
</dbReference>
<proteinExistence type="inferred from homology"/>
<evidence type="ECO:0000256" key="3">
    <source>
        <dbReference type="ARBA" id="ARBA00022679"/>
    </source>
</evidence>
<dbReference type="Gene3D" id="3.40.50.150">
    <property type="entry name" value="Vaccinia Virus protein VP39"/>
    <property type="match status" value="1"/>
</dbReference>
<name>A0A2K8KYE1_MARES</name>
<dbReference type="Proteomes" id="UP000231701">
    <property type="component" value="Chromosome"/>
</dbReference>
<feature type="binding site" evidence="6">
    <location>
        <position position="305"/>
    </location>
    <ligand>
        <name>S-adenosyl-L-methionine</name>
        <dbReference type="ChEBI" id="CHEBI:59789"/>
    </ligand>
</feature>
<dbReference type="InterPro" id="IPR012340">
    <property type="entry name" value="NA-bd_OB-fold"/>
</dbReference>
<evidence type="ECO:0000313" key="9">
    <source>
        <dbReference type="Proteomes" id="UP000231701"/>
    </source>
</evidence>
<evidence type="ECO:0000313" key="8">
    <source>
        <dbReference type="EMBL" id="ATX79987.1"/>
    </source>
</evidence>
<dbReference type="AlphaFoldDB" id="A0A2K8KYE1"/>
<dbReference type="Pfam" id="PF05175">
    <property type="entry name" value="MTS"/>
    <property type="match status" value="1"/>
</dbReference>
<keyword evidence="1" id="KW-0408">Iron</keyword>
<feature type="active site" description="Nucleophile" evidence="6">
    <location>
        <position position="376"/>
    </location>
</feature>
<evidence type="ECO:0000259" key="7">
    <source>
        <dbReference type="PROSITE" id="PS50926"/>
    </source>
</evidence>
<dbReference type="GO" id="GO:0070041">
    <property type="term" value="F:rRNA (uridine-C5-)-methyltransferase activity"/>
    <property type="evidence" value="ECO:0007669"/>
    <property type="project" value="TreeGrafter"/>
</dbReference>
<dbReference type="Gene3D" id="2.40.50.1070">
    <property type="match status" value="1"/>
</dbReference>
<reference evidence="8 9" key="1">
    <citation type="submission" date="2016-12" db="EMBL/GenBank/DDBJ databases">
        <title>Isolation and genomic insights into novel planktonic Zetaproteobacteria from stratified waters of the Chesapeake Bay.</title>
        <authorList>
            <person name="McAllister S.M."/>
            <person name="Kato S."/>
            <person name="Chan C.S."/>
            <person name="Chiu B.K."/>
            <person name="Field E.K."/>
        </authorList>
    </citation>
    <scope>NUCLEOTIDE SEQUENCE [LARGE SCALE GENOMIC DNA]</scope>
    <source>
        <strain evidence="8 9">CP-5</strain>
    </source>
</reference>
<evidence type="ECO:0000256" key="4">
    <source>
        <dbReference type="ARBA" id="ARBA00022691"/>
    </source>
</evidence>
<feature type="binding site" evidence="6">
    <location>
        <position position="256"/>
    </location>
    <ligand>
        <name>S-adenosyl-L-methionine</name>
        <dbReference type="ChEBI" id="CHEBI:59789"/>
    </ligand>
</feature>
<keyword evidence="9" id="KW-1185">Reference proteome</keyword>
<protein>
    <submittedName>
        <fullName evidence="8">23S rRNA m(5)U-1939 methyltransferase</fullName>
        <ecNumber evidence="8">2.1.1.190</ecNumber>
    </submittedName>
</protein>
<keyword evidence="3 6" id="KW-0808">Transferase</keyword>
<dbReference type="GO" id="GO:0070475">
    <property type="term" value="P:rRNA base methylation"/>
    <property type="evidence" value="ECO:0007669"/>
    <property type="project" value="TreeGrafter"/>
</dbReference>
<dbReference type="PANTHER" id="PTHR11061:SF49">
    <property type="entry name" value="23S RRNA (URACIL(1939)-C(5))-METHYLTRANSFERASE RLMD"/>
    <property type="match status" value="1"/>
</dbReference>
<dbReference type="CDD" id="cd02440">
    <property type="entry name" value="AdoMet_MTases"/>
    <property type="match status" value="1"/>
</dbReference>
<dbReference type="KEGG" id="maes:Ga0123461_1574"/>
<dbReference type="EMBL" id="CP018799">
    <property type="protein sequence ID" value="ATX79987.1"/>
    <property type="molecule type" value="Genomic_DNA"/>
</dbReference>
<dbReference type="EC" id="2.1.1.190" evidence="8"/>
<dbReference type="GO" id="GO:0051536">
    <property type="term" value="F:iron-sulfur cluster binding"/>
    <property type="evidence" value="ECO:0007669"/>
    <property type="project" value="UniProtKB-KW"/>
</dbReference>
<dbReference type="SUPFAM" id="SSF53335">
    <property type="entry name" value="S-adenosyl-L-methionine-dependent methyltransferases"/>
    <property type="match status" value="1"/>
</dbReference>
<dbReference type="PROSITE" id="PS50926">
    <property type="entry name" value="TRAM"/>
    <property type="match status" value="1"/>
</dbReference>
<dbReference type="PANTHER" id="PTHR11061">
    <property type="entry name" value="RNA M5U METHYLTRANSFERASE"/>
    <property type="match status" value="1"/>
</dbReference>
<sequence>MIGHTVEGIVGPILPGGEAAVNVNGTTVLVANAVPGDLLAVHISAKRRGVFRGEIVEVIEPSKTRIEPPCPVGNACGGCALQSISGQAQSELKSGWVKAAFEPLVDAGTEWMPVQFHADHCRRRVRWFVGSDRKGLFLGFYAQASHQPVRHRECMVLTPELNALRTLIEKNVSLNGIGSVQAVHLSDGVHVILETECKPTAEMEATNIESMPLQWWWRDSNGITRPMQKPVENFHDLLPAGDCDVALTVGPDGFVQGQMEGNRELIAQIQQWAGKVRRIADLFCGIGNLSLPLAAATGAEVIGAELNAASVRAATANAKAIGITSTFAVANLFEVFDLEPYIGADLLILDPPRRGAKRICSQMSRLLPDKIIMISCDAAAGSRDGALLKEHGYRLKALRALDLFPGAGHVEAMSLWQRS</sequence>
<organism evidence="8 9">
    <name type="scientific">Mariprofundus aestuarium</name>
    <dbReference type="NCBI Taxonomy" id="1921086"/>
    <lineage>
        <taxon>Bacteria</taxon>
        <taxon>Pseudomonadati</taxon>
        <taxon>Pseudomonadota</taxon>
        <taxon>Candidatius Mariprofundia</taxon>
        <taxon>Mariprofundales</taxon>
        <taxon>Mariprofundaceae</taxon>
        <taxon>Mariprofundus</taxon>
    </lineage>
</organism>
<keyword evidence="1" id="KW-0479">Metal-binding</keyword>
<dbReference type="OrthoDB" id="5298659at2"/>
<evidence type="ECO:0000256" key="5">
    <source>
        <dbReference type="ARBA" id="ARBA00023014"/>
    </source>
</evidence>
<accession>A0A2K8KYE1</accession>
<evidence type="ECO:0000256" key="2">
    <source>
        <dbReference type="ARBA" id="ARBA00022603"/>
    </source>
</evidence>
<feature type="binding site" evidence="6">
    <location>
        <position position="283"/>
    </location>
    <ligand>
        <name>S-adenosyl-L-methionine</name>
        <dbReference type="ChEBI" id="CHEBI:59789"/>
    </ligand>
</feature>
<feature type="binding site" evidence="6">
    <location>
        <position position="350"/>
    </location>
    <ligand>
        <name>S-adenosyl-L-methionine</name>
        <dbReference type="ChEBI" id="CHEBI:59789"/>
    </ligand>
</feature>
<comment type="similarity">
    <text evidence="6">Belongs to the class I-like SAM-binding methyltransferase superfamily. RNA M5U methyltransferase family.</text>
</comment>
<feature type="domain" description="TRAM" evidence="7">
    <location>
        <begin position="1"/>
        <end position="57"/>
    </location>
</feature>
<dbReference type="InterPro" id="IPR010280">
    <property type="entry name" value="U5_MeTrfase_fam"/>
</dbReference>
<dbReference type="InterPro" id="IPR029063">
    <property type="entry name" value="SAM-dependent_MTases_sf"/>
</dbReference>
<keyword evidence="1" id="KW-0004">4Fe-4S</keyword>
<dbReference type="PROSITE" id="PS51687">
    <property type="entry name" value="SAM_MT_RNA_M5U"/>
    <property type="match status" value="1"/>
</dbReference>
<dbReference type="Gene3D" id="2.40.50.140">
    <property type="entry name" value="Nucleic acid-binding proteins"/>
    <property type="match status" value="1"/>
</dbReference>
<dbReference type="RefSeq" id="WP_100277812.1">
    <property type="nucleotide sequence ID" value="NZ_CP018799.1"/>
</dbReference>